<protein>
    <submittedName>
        <fullName evidence="1">Uncharacterized protein</fullName>
    </submittedName>
</protein>
<evidence type="ECO:0000313" key="1">
    <source>
        <dbReference type="EMBL" id="SBV98525.1"/>
    </source>
</evidence>
<gene>
    <name evidence="1" type="ORF">KM92DES2_11068</name>
</gene>
<name>A0A212JH04_9BACT</name>
<sequence length="29" mass="3339">MKFCKSHLCDPIQRKKGIVKLSSNYPFLG</sequence>
<proteinExistence type="predicted"/>
<dbReference type="AlphaFoldDB" id="A0A212JH04"/>
<dbReference type="EMBL" id="FLUP01000001">
    <property type="protein sequence ID" value="SBV98525.1"/>
    <property type="molecule type" value="Genomic_DNA"/>
</dbReference>
<accession>A0A212JH04</accession>
<organism evidence="1">
    <name type="scientific">uncultured Desulfovibrio sp</name>
    <dbReference type="NCBI Taxonomy" id="167968"/>
    <lineage>
        <taxon>Bacteria</taxon>
        <taxon>Pseudomonadati</taxon>
        <taxon>Thermodesulfobacteriota</taxon>
        <taxon>Desulfovibrionia</taxon>
        <taxon>Desulfovibrionales</taxon>
        <taxon>Desulfovibrionaceae</taxon>
        <taxon>Desulfovibrio</taxon>
        <taxon>environmental samples</taxon>
    </lineage>
</organism>
<reference evidence="1" key="1">
    <citation type="submission" date="2016-04" db="EMBL/GenBank/DDBJ databases">
        <authorList>
            <person name="Evans L.H."/>
            <person name="Alamgir A."/>
            <person name="Owens N."/>
            <person name="Weber N.D."/>
            <person name="Virtaneva K."/>
            <person name="Barbian K."/>
            <person name="Babar A."/>
            <person name="Rosenke K."/>
        </authorList>
    </citation>
    <scope>NUCLEOTIDE SEQUENCE</scope>
    <source>
        <strain evidence="1">92-2</strain>
    </source>
</reference>